<feature type="domain" description="O-antigen ligase-related" evidence="6">
    <location>
        <begin position="168"/>
        <end position="323"/>
    </location>
</feature>
<dbReference type="RefSeq" id="WP_132704843.1">
    <property type="nucleotide sequence ID" value="NZ_SMGI01000002.1"/>
</dbReference>
<protein>
    <submittedName>
        <fullName evidence="7">O-antigen ligase-like membrane protein</fullName>
    </submittedName>
</protein>
<keyword evidence="7" id="KW-0436">Ligase</keyword>
<keyword evidence="4 5" id="KW-0472">Membrane</keyword>
<sequence length="383" mass="44615">MILKDTNIIKIDKAIKTMVLLISFSLPVSEKLCSVFIGLTTILLIFKGRFLKLPKHYLLFVLVFFALLFHFLNETGFDLKIFERRLSFLILPFIIVNAQVVKHKIYKAFIIGTISSYLILMGIAFFKFIENGYSFVSRGCITCTWFNSIPKSANFLFHSQFTEYTHHSYFGVLVTLSLLLLYFVRNNFSKKRLYLFAIVLVLALFQSFSLVSFIIAGSILMLIILKKPLGKLIRNLQVLVITFQALVVLAFFLISSISTDNRLFLWKSSTELIKENRFIGVGIIKVKKQLYQYTEHKEKIKGFNAHNQYLQYILEYGLLPFLVLGYFYIKEVGLIKKREYQLIGAVFLLFGFVESFLARALGIMMFSFFYSIIYKFKNNEEHY</sequence>
<keyword evidence="3 5" id="KW-1133">Transmembrane helix</keyword>
<dbReference type="PANTHER" id="PTHR37422">
    <property type="entry name" value="TEICHURONIC ACID BIOSYNTHESIS PROTEIN TUAE"/>
    <property type="match status" value="1"/>
</dbReference>
<name>A0A4V2PTU1_9FLAO</name>
<organism evidence="7 8">
    <name type="scientific">Winogradskyella wandonensis</name>
    <dbReference type="NCBI Taxonomy" id="1442586"/>
    <lineage>
        <taxon>Bacteria</taxon>
        <taxon>Pseudomonadati</taxon>
        <taxon>Bacteroidota</taxon>
        <taxon>Flavobacteriia</taxon>
        <taxon>Flavobacteriales</taxon>
        <taxon>Flavobacteriaceae</taxon>
        <taxon>Winogradskyella</taxon>
    </lineage>
</organism>
<dbReference type="Proteomes" id="UP000295714">
    <property type="component" value="Unassembled WGS sequence"/>
</dbReference>
<dbReference type="InterPro" id="IPR007016">
    <property type="entry name" value="O-antigen_ligase-rel_domated"/>
</dbReference>
<dbReference type="AlphaFoldDB" id="A0A4V2PTU1"/>
<dbReference type="Pfam" id="PF04932">
    <property type="entry name" value="Wzy_C"/>
    <property type="match status" value="1"/>
</dbReference>
<feature type="transmembrane region" description="Helical" evidence="5">
    <location>
        <begin position="166"/>
        <end position="184"/>
    </location>
</feature>
<feature type="transmembrane region" description="Helical" evidence="5">
    <location>
        <begin position="20"/>
        <end position="45"/>
    </location>
</feature>
<accession>A0A4V2PTU1</accession>
<dbReference type="GO" id="GO:0016874">
    <property type="term" value="F:ligase activity"/>
    <property type="evidence" value="ECO:0007669"/>
    <property type="project" value="UniProtKB-KW"/>
</dbReference>
<evidence type="ECO:0000313" key="7">
    <source>
        <dbReference type="EMBL" id="TCK67811.1"/>
    </source>
</evidence>
<gene>
    <name evidence="7" type="ORF">DFQ05_1592</name>
</gene>
<dbReference type="EMBL" id="SMGI01000002">
    <property type="protein sequence ID" value="TCK67811.1"/>
    <property type="molecule type" value="Genomic_DNA"/>
</dbReference>
<dbReference type="GO" id="GO:0016020">
    <property type="term" value="C:membrane"/>
    <property type="evidence" value="ECO:0007669"/>
    <property type="project" value="UniProtKB-SubCell"/>
</dbReference>
<evidence type="ECO:0000313" key="8">
    <source>
        <dbReference type="Proteomes" id="UP000295714"/>
    </source>
</evidence>
<dbReference type="InterPro" id="IPR051533">
    <property type="entry name" value="WaaL-like"/>
</dbReference>
<proteinExistence type="predicted"/>
<evidence type="ECO:0000256" key="3">
    <source>
        <dbReference type="ARBA" id="ARBA00022989"/>
    </source>
</evidence>
<evidence type="ECO:0000256" key="2">
    <source>
        <dbReference type="ARBA" id="ARBA00022692"/>
    </source>
</evidence>
<comment type="caution">
    <text evidence="7">The sequence shown here is derived from an EMBL/GenBank/DDBJ whole genome shotgun (WGS) entry which is preliminary data.</text>
</comment>
<feature type="transmembrane region" description="Helical" evidence="5">
    <location>
        <begin position="108"/>
        <end position="129"/>
    </location>
</feature>
<comment type="subcellular location">
    <subcellularLocation>
        <location evidence="1">Membrane</location>
        <topology evidence="1">Multi-pass membrane protein</topology>
    </subcellularLocation>
</comment>
<feature type="transmembrane region" description="Helical" evidence="5">
    <location>
        <begin position="193"/>
        <end position="224"/>
    </location>
</feature>
<feature type="transmembrane region" description="Helical" evidence="5">
    <location>
        <begin position="341"/>
        <end position="370"/>
    </location>
</feature>
<keyword evidence="2 5" id="KW-0812">Transmembrane</keyword>
<feature type="transmembrane region" description="Helical" evidence="5">
    <location>
        <begin position="309"/>
        <end position="329"/>
    </location>
</feature>
<dbReference type="PANTHER" id="PTHR37422:SF13">
    <property type="entry name" value="LIPOPOLYSACCHARIDE BIOSYNTHESIS PROTEIN PA4999-RELATED"/>
    <property type="match status" value="1"/>
</dbReference>
<feature type="transmembrane region" description="Helical" evidence="5">
    <location>
        <begin position="57"/>
        <end position="73"/>
    </location>
</feature>
<evidence type="ECO:0000256" key="1">
    <source>
        <dbReference type="ARBA" id="ARBA00004141"/>
    </source>
</evidence>
<evidence type="ECO:0000256" key="5">
    <source>
        <dbReference type="SAM" id="Phobius"/>
    </source>
</evidence>
<dbReference type="OrthoDB" id="1093278at2"/>
<reference evidence="7 8" key="1">
    <citation type="journal article" date="2015" name="Stand. Genomic Sci.">
        <title>Genomic Encyclopedia of Bacterial and Archaeal Type Strains, Phase III: the genomes of soil and plant-associated and newly described type strains.</title>
        <authorList>
            <person name="Whitman W.B."/>
            <person name="Woyke T."/>
            <person name="Klenk H.P."/>
            <person name="Zhou Y."/>
            <person name="Lilburn T.G."/>
            <person name="Beck B.J."/>
            <person name="De Vos P."/>
            <person name="Vandamme P."/>
            <person name="Eisen J.A."/>
            <person name="Garrity G."/>
            <person name="Hugenholtz P."/>
            <person name="Kyrpides N.C."/>
        </authorList>
    </citation>
    <scope>NUCLEOTIDE SEQUENCE [LARGE SCALE GENOMIC DNA]</scope>
    <source>
        <strain evidence="7 8">CECT 8445</strain>
    </source>
</reference>
<evidence type="ECO:0000256" key="4">
    <source>
        <dbReference type="ARBA" id="ARBA00023136"/>
    </source>
</evidence>
<feature type="transmembrane region" description="Helical" evidence="5">
    <location>
        <begin position="236"/>
        <end position="257"/>
    </location>
</feature>
<evidence type="ECO:0000259" key="6">
    <source>
        <dbReference type="Pfam" id="PF04932"/>
    </source>
</evidence>
<keyword evidence="8" id="KW-1185">Reference proteome</keyword>